<dbReference type="SUPFAM" id="SSF52833">
    <property type="entry name" value="Thioredoxin-like"/>
    <property type="match status" value="1"/>
</dbReference>
<dbReference type="GO" id="GO:0005829">
    <property type="term" value="C:cytosol"/>
    <property type="evidence" value="ECO:0007669"/>
    <property type="project" value="UniProtKB-SubCell"/>
</dbReference>
<keyword evidence="3" id="KW-0963">Cytoplasm</keyword>
<comment type="subcellular location">
    <subcellularLocation>
        <location evidence="1">Cytoplasm</location>
        <location evidence="1">Cytosol</location>
    </subcellularLocation>
</comment>
<evidence type="ECO:0000259" key="7">
    <source>
        <dbReference type="PROSITE" id="PS51352"/>
    </source>
</evidence>
<feature type="domain" description="Thioredoxin" evidence="7">
    <location>
        <begin position="43"/>
        <end position="200"/>
    </location>
</feature>
<sequence>MAAPGGRGCSLAGLLPAQTSLEYALLDAVTQEEKDGLVYQYLQKVDGWEQDLSVPEFPEGLEWLNTEEPISVYKDLCGKVVILDFFTYCCINCIHLLPDLHALEHTYSDKDGLLIVGVHSAKFPNEKVLDNIKSAVLRYNITHPVVNDADASLWQELEISCWPTLVILGPRGNMLFSLIGEGHKDKLFLYTSIALKYYKDKGQIRDNKIEVKLYKDSLPPSPLLFPGKVTVDHVSNRLVIADTGHHRILVVWKNGQIQYSIGGPNPGRKDGIFSESTFNSPQGVAIRNNIIYVADTENHLIRKHELIHKGLSNYLLGFLYSLSNLPFYFLGNEWLLQGQIPSGEIESISSQPAISLQIPGDCLSLEAVISISVFLYYCSADSNACMMKGISFSQPLQISSAHQGCIAPVELKYGF</sequence>
<dbReference type="OrthoDB" id="273823at2759"/>
<dbReference type="InterPro" id="IPR036249">
    <property type="entry name" value="Thioredoxin-like_sf"/>
</dbReference>
<dbReference type="Pfam" id="PF01436">
    <property type="entry name" value="NHL"/>
    <property type="match status" value="2"/>
</dbReference>
<evidence type="ECO:0000313" key="9">
    <source>
        <dbReference type="RefSeq" id="XP_030894918.1"/>
    </source>
</evidence>
<dbReference type="InterPro" id="IPR011042">
    <property type="entry name" value="6-blade_b-propeller_TolB-like"/>
</dbReference>
<dbReference type="Pfam" id="PF13905">
    <property type="entry name" value="Thioredoxin_8"/>
    <property type="match status" value="1"/>
</dbReference>
<dbReference type="PANTHER" id="PTHR46388">
    <property type="entry name" value="NHL REPEAT-CONTAINING PROTEIN 2"/>
    <property type="match status" value="1"/>
</dbReference>
<evidence type="ECO:0000313" key="8">
    <source>
        <dbReference type="Proteomes" id="UP000245341"/>
    </source>
</evidence>
<comment type="function">
    <text evidence="5">Required for normal embryonic development.</text>
</comment>
<dbReference type="Gene3D" id="2.120.10.30">
    <property type="entry name" value="TolB, C-terminal domain"/>
    <property type="match status" value="1"/>
</dbReference>
<protein>
    <recommendedName>
        <fullName evidence="6">NHL repeat-containing protein 2</fullName>
    </recommendedName>
</protein>
<comment type="subunit">
    <text evidence="2">Monomer.</text>
</comment>
<dbReference type="Gene3D" id="3.40.30.10">
    <property type="entry name" value="Glutaredoxin"/>
    <property type="match status" value="1"/>
</dbReference>
<evidence type="ECO:0000256" key="5">
    <source>
        <dbReference type="ARBA" id="ARBA00057428"/>
    </source>
</evidence>
<dbReference type="KEGG" id="lww:102726626"/>
<dbReference type="AlphaFoldDB" id="A0A7F8RPZ8"/>
<dbReference type="InterPro" id="IPR013766">
    <property type="entry name" value="Thioredoxin_domain"/>
</dbReference>
<evidence type="ECO:0000256" key="3">
    <source>
        <dbReference type="ARBA" id="ARBA00022490"/>
    </source>
</evidence>
<dbReference type="InterPro" id="IPR001258">
    <property type="entry name" value="NHL_repeat"/>
</dbReference>
<dbReference type="CDD" id="cd03012">
    <property type="entry name" value="TlpA_like_DipZ_like"/>
    <property type="match status" value="1"/>
</dbReference>
<evidence type="ECO:0000256" key="6">
    <source>
        <dbReference type="ARBA" id="ARBA00071348"/>
    </source>
</evidence>
<accession>A0A7F8RPZ8</accession>
<dbReference type="PANTHER" id="PTHR46388:SF2">
    <property type="entry name" value="NHL REPEAT-CONTAINING PROTEIN 2"/>
    <property type="match status" value="1"/>
</dbReference>
<dbReference type="PROSITE" id="PS51352">
    <property type="entry name" value="THIOREDOXIN_2"/>
    <property type="match status" value="1"/>
</dbReference>
<dbReference type="GeneID" id="102726626"/>
<dbReference type="SUPFAM" id="SSF63825">
    <property type="entry name" value="YWTD domain"/>
    <property type="match status" value="1"/>
</dbReference>
<proteinExistence type="predicted"/>
<dbReference type="InterPro" id="IPR012336">
    <property type="entry name" value="Thioredoxin-like_fold"/>
</dbReference>
<gene>
    <name evidence="9" type="primary">NHLRC2</name>
</gene>
<evidence type="ECO:0000256" key="4">
    <source>
        <dbReference type="ARBA" id="ARBA00022737"/>
    </source>
</evidence>
<keyword evidence="8" id="KW-1185">Reference proteome</keyword>
<reference evidence="9" key="1">
    <citation type="submission" date="2025-08" db="UniProtKB">
        <authorList>
            <consortium name="RefSeq"/>
        </authorList>
    </citation>
    <scope>IDENTIFICATION</scope>
    <source>
        <tissue evidence="9">Liver</tissue>
    </source>
</reference>
<evidence type="ECO:0000256" key="1">
    <source>
        <dbReference type="ARBA" id="ARBA00004514"/>
    </source>
</evidence>
<evidence type="ECO:0000256" key="2">
    <source>
        <dbReference type="ARBA" id="ARBA00011245"/>
    </source>
</evidence>
<keyword evidence="4" id="KW-0677">Repeat</keyword>
<dbReference type="RefSeq" id="XP_030894918.1">
    <property type="nucleotide sequence ID" value="XM_031039058.1"/>
</dbReference>
<name>A0A7F8RPZ8_LEPWE</name>
<dbReference type="FunFam" id="3.40.30.10:FF:000108">
    <property type="entry name" value="NHL repeat-containing protein 2"/>
    <property type="match status" value="1"/>
</dbReference>
<dbReference type="Proteomes" id="UP000245341">
    <property type="component" value="Unplaced"/>
</dbReference>
<dbReference type="CTD" id="374354"/>
<dbReference type="FunFam" id="2.120.10.30:FF:000104">
    <property type="entry name" value="NHL repeat containing 2"/>
    <property type="match status" value="1"/>
</dbReference>
<organism evidence="8 9">
    <name type="scientific">Leptonychotes weddellii</name>
    <name type="common">Weddell seal</name>
    <name type="synonym">Otaria weddellii</name>
    <dbReference type="NCBI Taxonomy" id="9713"/>
    <lineage>
        <taxon>Eukaryota</taxon>
        <taxon>Metazoa</taxon>
        <taxon>Chordata</taxon>
        <taxon>Craniata</taxon>
        <taxon>Vertebrata</taxon>
        <taxon>Euteleostomi</taxon>
        <taxon>Mammalia</taxon>
        <taxon>Eutheria</taxon>
        <taxon>Laurasiatheria</taxon>
        <taxon>Carnivora</taxon>
        <taxon>Caniformia</taxon>
        <taxon>Pinnipedia</taxon>
        <taxon>Phocidae</taxon>
        <taxon>Monachinae</taxon>
        <taxon>Lobodontini</taxon>
        <taxon>Leptonychotes</taxon>
    </lineage>
</organism>